<reference evidence="2 3" key="1">
    <citation type="journal article" date="2016" name="Mol. Biol. Evol.">
        <title>Comparative Genomics of Early-Diverging Mushroom-Forming Fungi Provides Insights into the Origins of Lignocellulose Decay Capabilities.</title>
        <authorList>
            <person name="Nagy L.G."/>
            <person name="Riley R."/>
            <person name="Tritt A."/>
            <person name="Adam C."/>
            <person name="Daum C."/>
            <person name="Floudas D."/>
            <person name="Sun H."/>
            <person name="Yadav J.S."/>
            <person name="Pangilinan J."/>
            <person name="Larsson K.H."/>
            <person name="Matsuura K."/>
            <person name="Barry K."/>
            <person name="Labutti K."/>
            <person name="Kuo R."/>
            <person name="Ohm R.A."/>
            <person name="Bhattacharya S.S."/>
            <person name="Shirouzu T."/>
            <person name="Yoshinaga Y."/>
            <person name="Martin F.M."/>
            <person name="Grigoriev I.V."/>
            <person name="Hibbett D.S."/>
        </authorList>
    </citation>
    <scope>NUCLEOTIDE SEQUENCE [LARGE SCALE GENOMIC DNA]</scope>
    <source>
        <strain evidence="2 3">HHB10207 ss-3</strain>
    </source>
</reference>
<organism evidence="2 3">
    <name type="scientific">Sistotremastrum suecicum HHB10207 ss-3</name>
    <dbReference type="NCBI Taxonomy" id="1314776"/>
    <lineage>
        <taxon>Eukaryota</taxon>
        <taxon>Fungi</taxon>
        <taxon>Dikarya</taxon>
        <taxon>Basidiomycota</taxon>
        <taxon>Agaricomycotina</taxon>
        <taxon>Agaricomycetes</taxon>
        <taxon>Sistotremastrales</taxon>
        <taxon>Sistotremastraceae</taxon>
        <taxon>Sistotremastrum</taxon>
    </lineage>
</organism>
<dbReference type="EMBL" id="KV428129">
    <property type="protein sequence ID" value="KZT35725.1"/>
    <property type="molecule type" value="Genomic_DNA"/>
</dbReference>
<feature type="region of interest" description="Disordered" evidence="1">
    <location>
        <begin position="84"/>
        <end position="115"/>
    </location>
</feature>
<accession>A0A166AVM1</accession>
<name>A0A166AVM1_9AGAM</name>
<dbReference type="Proteomes" id="UP000076798">
    <property type="component" value="Unassembled WGS sequence"/>
</dbReference>
<keyword evidence="3" id="KW-1185">Reference proteome</keyword>
<evidence type="ECO:0000313" key="3">
    <source>
        <dbReference type="Proteomes" id="UP000076798"/>
    </source>
</evidence>
<gene>
    <name evidence="2" type="ORF">SISSUDRAFT_1050914</name>
</gene>
<feature type="compositionally biased region" description="Low complexity" evidence="1">
    <location>
        <begin position="90"/>
        <end position="104"/>
    </location>
</feature>
<proteinExistence type="predicted"/>
<sequence length="115" mass="12760">MDGSVLKLNQSTTIKFIYASIDSIARQAFYFSSSDPSQPQSQESLRCYMHRQTPDAAQRQRIVDRAHRCGDRTCGRCENTALRGPASAESGSYCHSSPSMPSSPRFAAMLKKSHL</sequence>
<protein>
    <submittedName>
        <fullName evidence="2">Uncharacterized protein</fullName>
    </submittedName>
</protein>
<dbReference type="AlphaFoldDB" id="A0A166AVM1"/>
<evidence type="ECO:0000256" key="1">
    <source>
        <dbReference type="SAM" id="MobiDB-lite"/>
    </source>
</evidence>
<evidence type="ECO:0000313" key="2">
    <source>
        <dbReference type="EMBL" id="KZT35725.1"/>
    </source>
</evidence>